<dbReference type="Pfam" id="PF21837">
    <property type="entry name" value="DUF6896"/>
    <property type="match status" value="1"/>
</dbReference>
<reference evidence="2 3" key="1">
    <citation type="submission" date="2024-10" db="EMBL/GenBank/DDBJ databases">
        <title>Burkholderia semiarida in Mexico.</title>
        <authorList>
            <person name="Estrada P."/>
        </authorList>
    </citation>
    <scope>NUCLEOTIDE SEQUENCE [LARGE SCALE GENOMIC DNA]</scope>
    <source>
        <strain evidence="2 3">CLM7-1</strain>
    </source>
</reference>
<dbReference type="InterPro" id="IPR054191">
    <property type="entry name" value="DUF6896"/>
</dbReference>
<keyword evidence="3" id="KW-1185">Reference proteome</keyword>
<evidence type="ECO:0000313" key="2">
    <source>
        <dbReference type="EMBL" id="MFH5254972.1"/>
    </source>
</evidence>
<feature type="domain" description="DUF6896" evidence="1">
    <location>
        <begin position="13"/>
        <end position="136"/>
    </location>
</feature>
<name>A0ABW7LA64_9BURK</name>
<feature type="non-terminal residue" evidence="2">
    <location>
        <position position="136"/>
    </location>
</feature>
<dbReference type="EMBL" id="JBIMPM010000045">
    <property type="protein sequence ID" value="MFH5254972.1"/>
    <property type="molecule type" value="Genomic_DNA"/>
</dbReference>
<proteinExistence type="predicted"/>
<dbReference type="RefSeq" id="WP_395130828.1">
    <property type="nucleotide sequence ID" value="NZ_JBIMPM010000045.1"/>
</dbReference>
<comment type="caution">
    <text evidence="2">The sequence shown here is derived from an EMBL/GenBank/DDBJ whole genome shotgun (WGS) entry which is preliminary data.</text>
</comment>
<gene>
    <name evidence="2" type="ORF">ACGTRS_27440</name>
</gene>
<sequence length="136" mass="15004">MSKNKGRLPDGLRRLVSDYKNRIIEALVLMQRSGIRMPASSMDWVYMDIPESGGLGGEVSYYKHGAGCEVKFSNGLIDFDFGEMGEVGGFDVWRLTIFAGDKVSDYGFSDSDSLRRCVDSLAAAGALTQSIYGQYY</sequence>
<dbReference type="Proteomes" id="UP001609186">
    <property type="component" value="Unassembled WGS sequence"/>
</dbReference>
<evidence type="ECO:0000259" key="1">
    <source>
        <dbReference type="Pfam" id="PF21837"/>
    </source>
</evidence>
<protein>
    <submittedName>
        <fullName evidence="2">DUF6896 domain-containing protein</fullName>
    </submittedName>
</protein>
<evidence type="ECO:0000313" key="3">
    <source>
        <dbReference type="Proteomes" id="UP001609186"/>
    </source>
</evidence>
<accession>A0ABW7LA64</accession>
<organism evidence="2 3">
    <name type="scientific">Burkholderia semiarida</name>
    <dbReference type="NCBI Taxonomy" id="2843303"/>
    <lineage>
        <taxon>Bacteria</taxon>
        <taxon>Pseudomonadati</taxon>
        <taxon>Pseudomonadota</taxon>
        <taxon>Betaproteobacteria</taxon>
        <taxon>Burkholderiales</taxon>
        <taxon>Burkholderiaceae</taxon>
        <taxon>Burkholderia</taxon>
        <taxon>Burkholderia cepacia complex</taxon>
    </lineage>
</organism>